<reference evidence="2 3" key="1">
    <citation type="submission" date="2018-11" db="EMBL/GenBank/DDBJ databases">
        <authorList>
            <consortium name="Pathogen Informatics"/>
        </authorList>
    </citation>
    <scope>NUCLEOTIDE SEQUENCE [LARGE SCALE GENOMIC DNA]</scope>
</reference>
<gene>
    <name evidence="2" type="ORF">SVUK_LOCUS16176</name>
</gene>
<sequence>MRVYQCRERIQEEMQPEEQIEVQAEEEVLEEGANAGRRGRGADTERARNHIRVNQRIHHLAVAEYTEKTSERVNKYLEAVDRAPTDPGVREAVFLCWLI</sequence>
<keyword evidence="3" id="KW-1185">Reference proteome</keyword>
<evidence type="ECO:0000313" key="2">
    <source>
        <dbReference type="EMBL" id="VDM81178.1"/>
    </source>
</evidence>
<dbReference type="EMBL" id="UYYB01111687">
    <property type="protein sequence ID" value="VDM81178.1"/>
    <property type="molecule type" value="Genomic_DNA"/>
</dbReference>
<accession>A0A3P7LPM5</accession>
<evidence type="ECO:0000313" key="3">
    <source>
        <dbReference type="Proteomes" id="UP000270094"/>
    </source>
</evidence>
<dbReference type="AlphaFoldDB" id="A0A3P7LPM5"/>
<proteinExistence type="predicted"/>
<feature type="region of interest" description="Disordered" evidence="1">
    <location>
        <begin position="29"/>
        <end position="49"/>
    </location>
</feature>
<name>A0A3P7LPM5_STRVU</name>
<protein>
    <submittedName>
        <fullName evidence="2">Uncharacterized protein</fullName>
    </submittedName>
</protein>
<dbReference type="OrthoDB" id="10589018at2759"/>
<organism evidence="2 3">
    <name type="scientific">Strongylus vulgaris</name>
    <name type="common">Blood worm</name>
    <dbReference type="NCBI Taxonomy" id="40348"/>
    <lineage>
        <taxon>Eukaryota</taxon>
        <taxon>Metazoa</taxon>
        <taxon>Ecdysozoa</taxon>
        <taxon>Nematoda</taxon>
        <taxon>Chromadorea</taxon>
        <taxon>Rhabditida</taxon>
        <taxon>Rhabditina</taxon>
        <taxon>Rhabditomorpha</taxon>
        <taxon>Strongyloidea</taxon>
        <taxon>Strongylidae</taxon>
        <taxon>Strongylus</taxon>
    </lineage>
</organism>
<evidence type="ECO:0000256" key="1">
    <source>
        <dbReference type="SAM" id="MobiDB-lite"/>
    </source>
</evidence>
<dbReference type="Proteomes" id="UP000270094">
    <property type="component" value="Unassembled WGS sequence"/>
</dbReference>